<evidence type="ECO:0000313" key="17">
    <source>
        <dbReference type="Proteomes" id="UP000450599"/>
    </source>
</evidence>
<dbReference type="GeneID" id="93524226"/>
<dbReference type="SUPFAM" id="SSF48452">
    <property type="entry name" value="TPR-like"/>
    <property type="match status" value="1"/>
</dbReference>
<dbReference type="GO" id="GO:0009279">
    <property type="term" value="C:cell outer membrane"/>
    <property type="evidence" value="ECO:0007669"/>
    <property type="project" value="UniProtKB-SubCell"/>
</dbReference>
<keyword evidence="4" id="KW-0472">Membrane</keyword>
<gene>
    <name evidence="8" type="ORF">ERS852380_00800</name>
    <name evidence="9" type="ORF">ERS852560_03542</name>
    <name evidence="12" type="ORF">GKD54_15625</name>
    <name evidence="10" type="ORF">GKD58_14730</name>
    <name evidence="11" type="ORF">GKD67_18680</name>
    <name evidence="13" type="ORF">GKD70_18075</name>
</gene>
<evidence type="ECO:0000256" key="2">
    <source>
        <dbReference type="ARBA" id="ARBA00006275"/>
    </source>
</evidence>
<accession>A0A173YRG7</accession>
<evidence type="ECO:0000313" key="12">
    <source>
        <dbReference type="EMBL" id="MRZ07610.1"/>
    </source>
</evidence>
<evidence type="ECO:0000313" key="18">
    <source>
        <dbReference type="Proteomes" id="UP000461276"/>
    </source>
</evidence>
<comment type="subcellular location">
    <subcellularLocation>
        <location evidence="1">Cell outer membrane</location>
    </subcellularLocation>
</comment>
<dbReference type="Pfam" id="PF07980">
    <property type="entry name" value="SusD_RagB"/>
    <property type="match status" value="1"/>
</dbReference>
<reference evidence="16 17" key="2">
    <citation type="journal article" date="2019" name="Nat. Med.">
        <title>A library of human gut bacterial isolates paired with longitudinal multiomics data enables mechanistic microbiome research.</title>
        <authorList>
            <person name="Poyet M."/>
            <person name="Groussin M."/>
            <person name="Gibbons S.M."/>
            <person name="Avila-Pacheco J."/>
            <person name="Jiang X."/>
            <person name="Kearney S.M."/>
            <person name="Perrotta A.R."/>
            <person name="Berdy B."/>
            <person name="Zhao S."/>
            <person name="Lieberman T.D."/>
            <person name="Swanson P.K."/>
            <person name="Smith M."/>
            <person name="Roesemann S."/>
            <person name="Alexander J.E."/>
            <person name="Rich S.A."/>
            <person name="Livny J."/>
            <person name="Vlamakis H."/>
            <person name="Clish C."/>
            <person name="Bullock K."/>
            <person name="Deik A."/>
            <person name="Scott J."/>
            <person name="Pierce K.A."/>
            <person name="Xavier R.J."/>
            <person name="Alm E.J."/>
        </authorList>
    </citation>
    <scope>NUCLEOTIDE SEQUENCE [LARGE SCALE GENOMIC DNA]</scope>
    <source>
        <strain evidence="12 19">BIOML-A10</strain>
        <strain evidence="10 17">BIOML-A11</strain>
        <strain evidence="13 16">BIOML-A20</strain>
        <strain evidence="11 18">BIOML-A9</strain>
    </source>
</reference>
<dbReference type="Proteomes" id="UP000095332">
    <property type="component" value="Unassembled WGS sequence"/>
</dbReference>
<keyword evidence="5" id="KW-0998">Cell outer membrane</keyword>
<dbReference type="Proteomes" id="UP000461276">
    <property type="component" value="Unassembled WGS sequence"/>
</dbReference>
<dbReference type="EMBL" id="WKMY01000017">
    <property type="protein sequence ID" value="MRY95220.1"/>
    <property type="molecule type" value="Genomic_DNA"/>
</dbReference>
<dbReference type="RefSeq" id="WP_005855257.1">
    <property type="nucleotide sequence ID" value="NZ_BQOC01000002.1"/>
</dbReference>
<dbReference type="EMBL" id="WKMW01000015">
    <property type="protein sequence ID" value="MRY85497.1"/>
    <property type="molecule type" value="Genomic_DNA"/>
</dbReference>
<dbReference type="PROSITE" id="PS51257">
    <property type="entry name" value="PROKAR_LIPOPROTEIN"/>
    <property type="match status" value="1"/>
</dbReference>
<keyword evidence="3" id="KW-0732">Signal</keyword>
<evidence type="ECO:0000313" key="16">
    <source>
        <dbReference type="Proteomes" id="UP000441609"/>
    </source>
</evidence>
<proteinExistence type="inferred from homology"/>
<dbReference type="Proteomes" id="UP000450599">
    <property type="component" value="Unassembled WGS sequence"/>
</dbReference>
<evidence type="ECO:0000313" key="9">
    <source>
        <dbReference type="EMBL" id="CUQ50560.1"/>
    </source>
</evidence>
<evidence type="ECO:0000313" key="13">
    <source>
        <dbReference type="EMBL" id="MSB75172.1"/>
    </source>
</evidence>
<dbReference type="Proteomes" id="UP000471216">
    <property type="component" value="Unassembled WGS sequence"/>
</dbReference>
<dbReference type="AlphaFoldDB" id="A0A173YRG7"/>
<dbReference type="InterPro" id="IPR033985">
    <property type="entry name" value="SusD-like_N"/>
</dbReference>
<dbReference type="EMBL" id="WKMX01000015">
    <property type="protein sequence ID" value="MRZ07610.1"/>
    <property type="molecule type" value="Genomic_DNA"/>
</dbReference>
<evidence type="ECO:0000313" key="11">
    <source>
        <dbReference type="EMBL" id="MRY95220.1"/>
    </source>
</evidence>
<dbReference type="Proteomes" id="UP000441609">
    <property type="component" value="Unassembled WGS sequence"/>
</dbReference>
<evidence type="ECO:0000256" key="1">
    <source>
        <dbReference type="ARBA" id="ARBA00004442"/>
    </source>
</evidence>
<evidence type="ECO:0000313" key="19">
    <source>
        <dbReference type="Proteomes" id="UP000471216"/>
    </source>
</evidence>
<evidence type="ECO:0000313" key="10">
    <source>
        <dbReference type="EMBL" id="MRY85497.1"/>
    </source>
</evidence>
<dbReference type="Proteomes" id="UP000095455">
    <property type="component" value="Unassembled WGS sequence"/>
</dbReference>
<evidence type="ECO:0000259" key="6">
    <source>
        <dbReference type="Pfam" id="PF07980"/>
    </source>
</evidence>
<name>A0A173YRG7_PARDI</name>
<dbReference type="EMBL" id="WKMO01000019">
    <property type="protein sequence ID" value="MSB75172.1"/>
    <property type="molecule type" value="Genomic_DNA"/>
</dbReference>
<sequence length="592" mass="65560">MKKLIYAICMGAAVAFSSCEDMLDTTNYTEKTTATFPESYDDAQQMIAGVYASMASVCANPERSFLYYAQLASDDALGGGGSNDKLMQAMDLLCNYQSDMTRQFWKDRYAGVFRANSAIETLDNCPDFPSTEARNQLMGEALFMRAYFYYELASMYNRVPLITTSQTSDVPQASPAEIWGQILLDLKTAADIMPAWRGGTSSLEAGHVDKYTAEAMLGRAWLFYTGMYGNGEDIAALTSATYNPLTSVTLADGSTLTKDQVISYIDDCVNNSGYSLASDFRSLWAYTNRCTVNDFEYTAGKGLKWVEDDNAVNPESMFAIKFNKLASWNTTIAFANGYALHFGLRGDQDVANTFPFGQGWGAGPVAPNFVNDWASAEPNDMRRDASVYRTDKLPAYNKGGWADFVQETDYYAMKWSPVACKTSNDESGYFKTFENEMYGIDGWTQGANNQALDNIHDLVLIRFADVLLMQSELKGDATGMNKVRERAGLPAIGYSLQALQNERRWELALEGTRWNDIRRWHIAAAALQKQIGTPIYIAGNPATNKAQNGGYASRYNTSAGFMKIPESQISLSSELQQNEGWGADAEYNGWAN</sequence>
<dbReference type="InterPro" id="IPR011990">
    <property type="entry name" value="TPR-like_helical_dom_sf"/>
</dbReference>
<comment type="similarity">
    <text evidence="2">Belongs to the SusD family.</text>
</comment>
<dbReference type="EMBL" id="CYYK01000002">
    <property type="protein sequence ID" value="CUN66103.1"/>
    <property type="molecule type" value="Genomic_DNA"/>
</dbReference>
<evidence type="ECO:0000256" key="5">
    <source>
        <dbReference type="ARBA" id="ARBA00023237"/>
    </source>
</evidence>
<protein>
    <submittedName>
        <fullName evidence="8 12">SusD family</fullName>
    </submittedName>
</protein>
<dbReference type="Gene3D" id="1.25.40.390">
    <property type="match status" value="1"/>
</dbReference>
<evidence type="ECO:0000313" key="8">
    <source>
        <dbReference type="EMBL" id="CUN66103.1"/>
    </source>
</evidence>
<dbReference type="OMA" id="NDIRRWH"/>
<evidence type="ECO:0000256" key="3">
    <source>
        <dbReference type="ARBA" id="ARBA00022729"/>
    </source>
</evidence>
<organism evidence="12 19">
    <name type="scientific">Parabacteroides distasonis</name>
    <dbReference type="NCBI Taxonomy" id="823"/>
    <lineage>
        <taxon>Bacteria</taxon>
        <taxon>Pseudomonadati</taxon>
        <taxon>Bacteroidota</taxon>
        <taxon>Bacteroidia</taxon>
        <taxon>Bacteroidales</taxon>
        <taxon>Tannerellaceae</taxon>
        <taxon>Parabacteroides</taxon>
    </lineage>
</organism>
<feature type="domain" description="SusD-like N-terminal" evidence="7">
    <location>
        <begin position="23"/>
        <end position="196"/>
    </location>
</feature>
<dbReference type="InterPro" id="IPR012944">
    <property type="entry name" value="SusD_RagB_dom"/>
</dbReference>
<evidence type="ECO:0000256" key="4">
    <source>
        <dbReference type="ARBA" id="ARBA00023136"/>
    </source>
</evidence>
<reference evidence="14 15" key="1">
    <citation type="submission" date="2015-09" db="EMBL/GenBank/DDBJ databases">
        <authorList>
            <consortium name="Pathogen Informatics"/>
        </authorList>
    </citation>
    <scope>NUCLEOTIDE SEQUENCE [LARGE SCALE GENOMIC DNA]</scope>
    <source>
        <strain evidence="8 15">2789STDY5608822</strain>
        <strain evidence="9 14">2789STDY5834948</strain>
    </source>
</reference>
<evidence type="ECO:0000313" key="15">
    <source>
        <dbReference type="Proteomes" id="UP000095455"/>
    </source>
</evidence>
<dbReference type="Pfam" id="PF14322">
    <property type="entry name" value="SusD-like_3"/>
    <property type="match status" value="1"/>
</dbReference>
<feature type="domain" description="RagB/SusD" evidence="6">
    <location>
        <begin position="377"/>
        <end position="581"/>
    </location>
</feature>
<evidence type="ECO:0000259" key="7">
    <source>
        <dbReference type="Pfam" id="PF14322"/>
    </source>
</evidence>
<evidence type="ECO:0000313" key="14">
    <source>
        <dbReference type="Proteomes" id="UP000095332"/>
    </source>
</evidence>
<dbReference type="EMBL" id="CZBM01000017">
    <property type="protein sequence ID" value="CUQ50560.1"/>
    <property type="molecule type" value="Genomic_DNA"/>
</dbReference>